<reference evidence="1 2" key="2">
    <citation type="journal article" date="2022" name="Mol. Ecol. Resour.">
        <title>The genomes of chicory, endive, great burdock and yacon provide insights into Asteraceae paleo-polyploidization history and plant inulin production.</title>
        <authorList>
            <person name="Fan W."/>
            <person name="Wang S."/>
            <person name="Wang H."/>
            <person name="Wang A."/>
            <person name="Jiang F."/>
            <person name="Liu H."/>
            <person name="Zhao H."/>
            <person name="Xu D."/>
            <person name="Zhang Y."/>
        </authorList>
    </citation>
    <scope>NUCLEOTIDE SEQUENCE [LARGE SCALE GENOMIC DNA]</scope>
    <source>
        <strain evidence="2">cv. Punajuju</strain>
        <tissue evidence="1">Leaves</tissue>
    </source>
</reference>
<proteinExistence type="predicted"/>
<accession>A0ACB9DWP0</accession>
<dbReference type="EMBL" id="CM042012">
    <property type="protein sequence ID" value="KAI3750962.1"/>
    <property type="molecule type" value="Genomic_DNA"/>
</dbReference>
<evidence type="ECO:0000313" key="2">
    <source>
        <dbReference type="Proteomes" id="UP001055811"/>
    </source>
</evidence>
<comment type="caution">
    <text evidence="1">The sequence shown here is derived from an EMBL/GenBank/DDBJ whole genome shotgun (WGS) entry which is preliminary data.</text>
</comment>
<reference evidence="2" key="1">
    <citation type="journal article" date="2022" name="Mol. Ecol. Resour.">
        <title>The genomes of chicory, endive, great burdock and yacon provide insights into Asteraceae palaeo-polyploidization history and plant inulin production.</title>
        <authorList>
            <person name="Fan W."/>
            <person name="Wang S."/>
            <person name="Wang H."/>
            <person name="Wang A."/>
            <person name="Jiang F."/>
            <person name="Liu H."/>
            <person name="Zhao H."/>
            <person name="Xu D."/>
            <person name="Zhang Y."/>
        </authorList>
    </citation>
    <scope>NUCLEOTIDE SEQUENCE [LARGE SCALE GENOMIC DNA]</scope>
    <source>
        <strain evidence="2">cv. Punajuju</strain>
    </source>
</reference>
<evidence type="ECO:0000313" key="1">
    <source>
        <dbReference type="EMBL" id="KAI3750962.1"/>
    </source>
</evidence>
<gene>
    <name evidence="1" type="ORF">L2E82_21912</name>
</gene>
<dbReference type="Proteomes" id="UP001055811">
    <property type="component" value="Linkage Group LG04"/>
</dbReference>
<protein>
    <submittedName>
        <fullName evidence="1">Uncharacterized protein</fullName>
    </submittedName>
</protein>
<keyword evidence="2" id="KW-1185">Reference proteome</keyword>
<sequence length="109" mass="12203">MKASKFMNTRIFDADHEVLMTFKGFGIEIIIGLGNEFLRDISEGLKPTLGCGFPNLVPSINRRVSGVCFNLHEINPGVYDKKTKLHYGNMFEAQIDASYAALAMPRCEM</sequence>
<organism evidence="1 2">
    <name type="scientific">Cichorium intybus</name>
    <name type="common">Chicory</name>
    <dbReference type="NCBI Taxonomy" id="13427"/>
    <lineage>
        <taxon>Eukaryota</taxon>
        <taxon>Viridiplantae</taxon>
        <taxon>Streptophyta</taxon>
        <taxon>Embryophyta</taxon>
        <taxon>Tracheophyta</taxon>
        <taxon>Spermatophyta</taxon>
        <taxon>Magnoliopsida</taxon>
        <taxon>eudicotyledons</taxon>
        <taxon>Gunneridae</taxon>
        <taxon>Pentapetalae</taxon>
        <taxon>asterids</taxon>
        <taxon>campanulids</taxon>
        <taxon>Asterales</taxon>
        <taxon>Asteraceae</taxon>
        <taxon>Cichorioideae</taxon>
        <taxon>Cichorieae</taxon>
        <taxon>Cichoriinae</taxon>
        <taxon>Cichorium</taxon>
    </lineage>
</organism>
<name>A0ACB9DWP0_CICIN</name>